<name>A0A0M3J1L5_ANISI</name>
<sequence>LSCQRKHFELLYEPYQTIGLDFVRISRAYLQSSHHSSRSLPTDHSNHNNNGNGDSNNGNNDNRNTNQNNNRQICRSEFRRQSMTQLVLKANYQRCSGIVSLDLEDGTLHTITIDYYTSANHVNRSFTITCFVPNKELDLASIPFRMSLWNGNKQIQNLQQATLRIGDQLNARLEANAHFSYPVALNAYPVSCHTAQPGGKARAEVVREGCPSMNDPAGRSLRLVQNISNLGSIQMRFTINERLMPWTKST</sequence>
<organism evidence="2">
    <name type="scientific">Anisakis simplex</name>
    <name type="common">Herring worm</name>
    <dbReference type="NCBI Taxonomy" id="6269"/>
    <lineage>
        <taxon>Eukaryota</taxon>
        <taxon>Metazoa</taxon>
        <taxon>Ecdysozoa</taxon>
        <taxon>Nematoda</taxon>
        <taxon>Chromadorea</taxon>
        <taxon>Rhabditida</taxon>
        <taxon>Spirurina</taxon>
        <taxon>Ascaridomorpha</taxon>
        <taxon>Ascaridoidea</taxon>
        <taxon>Anisakidae</taxon>
        <taxon>Anisakis</taxon>
        <taxon>Anisakis simplex complex</taxon>
    </lineage>
</organism>
<dbReference type="WBParaSite" id="ASIM_0000141801-mRNA-1">
    <property type="protein sequence ID" value="ASIM_0000141801-mRNA-1"/>
    <property type="gene ID" value="ASIM_0000141801"/>
</dbReference>
<protein>
    <submittedName>
        <fullName evidence="2">GAE domain-containing protein</fullName>
    </submittedName>
</protein>
<accession>A0A0M3J1L5</accession>
<feature type="region of interest" description="Disordered" evidence="1">
    <location>
        <begin position="34"/>
        <end position="69"/>
    </location>
</feature>
<proteinExistence type="predicted"/>
<evidence type="ECO:0000313" key="2">
    <source>
        <dbReference type="WBParaSite" id="ASIM_0000141801-mRNA-1"/>
    </source>
</evidence>
<evidence type="ECO:0000256" key="1">
    <source>
        <dbReference type="SAM" id="MobiDB-lite"/>
    </source>
</evidence>
<dbReference type="AlphaFoldDB" id="A0A0M3J1L5"/>
<reference evidence="2" key="1">
    <citation type="submission" date="2017-02" db="UniProtKB">
        <authorList>
            <consortium name="WormBaseParasite"/>
        </authorList>
    </citation>
    <scope>IDENTIFICATION</scope>
</reference>
<feature type="compositionally biased region" description="Low complexity" evidence="1">
    <location>
        <begin position="47"/>
        <end position="69"/>
    </location>
</feature>